<comment type="caution">
    <text evidence="1">The sequence shown here is derived from an EMBL/GenBank/DDBJ whole genome shotgun (WGS) entry which is preliminary data.</text>
</comment>
<dbReference type="EMBL" id="AOHC02000025">
    <property type="protein sequence ID" value="EMY78224.1"/>
    <property type="molecule type" value="Genomic_DNA"/>
</dbReference>
<keyword evidence="2" id="KW-1185">Reference proteome</keyword>
<name>N1WM30_9LEPT</name>
<organism evidence="1 2">
    <name type="scientific">Leptospira weilii serovar Ranarum str. ICFT</name>
    <dbReference type="NCBI Taxonomy" id="1218598"/>
    <lineage>
        <taxon>Bacteria</taxon>
        <taxon>Pseudomonadati</taxon>
        <taxon>Spirochaetota</taxon>
        <taxon>Spirochaetia</taxon>
        <taxon>Leptospirales</taxon>
        <taxon>Leptospiraceae</taxon>
        <taxon>Leptospira</taxon>
    </lineage>
</organism>
<reference evidence="1" key="1">
    <citation type="submission" date="2013-03" db="EMBL/GenBank/DDBJ databases">
        <authorList>
            <person name="Harkins D.M."/>
            <person name="Durkin A.S."/>
            <person name="Brinkac L.M."/>
            <person name="Haft D.H."/>
            <person name="Selengut J.D."/>
            <person name="Sanka R."/>
            <person name="DePew J."/>
            <person name="Purushe J."/>
            <person name="Hartskeerl R.A."/>
            <person name="Ahmed A."/>
            <person name="van der Linden H."/>
            <person name="Goris M.G.A."/>
            <person name="Vinetz J.M."/>
            <person name="Sutton G.G."/>
            <person name="Nierman W.C."/>
            <person name="Fouts D.E."/>
        </authorList>
    </citation>
    <scope>NUCLEOTIDE SEQUENCE [LARGE SCALE GENOMIC DNA]</scope>
    <source>
        <strain evidence="1">ICFT</strain>
    </source>
</reference>
<dbReference type="Proteomes" id="UP000012313">
    <property type="component" value="Unassembled WGS sequence"/>
</dbReference>
<accession>N1WM30</accession>
<dbReference type="AlphaFoldDB" id="N1WM30"/>
<protein>
    <submittedName>
        <fullName evidence="1">Uncharacterized protein</fullName>
    </submittedName>
</protein>
<evidence type="ECO:0000313" key="2">
    <source>
        <dbReference type="Proteomes" id="UP000012313"/>
    </source>
</evidence>
<evidence type="ECO:0000313" key="1">
    <source>
        <dbReference type="EMBL" id="EMY78224.1"/>
    </source>
</evidence>
<proteinExistence type="predicted"/>
<gene>
    <name evidence="1" type="ORF">LEP1GSC060_1339</name>
</gene>
<dbReference type="STRING" id="1218598.LEP1GSC060_1339"/>
<sequence length="149" mass="17575">MVVYHSKYPIDCLRKMGNPNKTASIFLKRRKILRRRRFECFFQKLSDRRSHTIVQARSSSWNPRAGLDSPRFSYTEPTLNKTDSTLFGFLHFGRPFFPVLLISRRSGFLWVVLNQRISFRSVRFARTFGCIGGNPALFVFFTHYQNIKT</sequence>